<dbReference type="OrthoDB" id="1158011at2759"/>
<comment type="subcellular location">
    <subcellularLocation>
        <location evidence="1 11">Golgi apparatus membrane</location>
        <topology evidence="1 11">Single-pass type II membrane protein</topology>
    </subcellularLocation>
</comment>
<evidence type="ECO:0000256" key="5">
    <source>
        <dbReference type="ARBA" id="ARBA00022679"/>
    </source>
</evidence>
<dbReference type="PANTHER" id="PTHR11214:SF74">
    <property type="entry name" value="HYDROXYPROLINE O-GALACTOSYLTRANSFERASE HPGT1"/>
    <property type="match status" value="1"/>
</dbReference>
<evidence type="ECO:0000256" key="6">
    <source>
        <dbReference type="ARBA" id="ARBA00022692"/>
    </source>
</evidence>
<evidence type="ECO:0000256" key="1">
    <source>
        <dbReference type="ARBA" id="ARBA00004323"/>
    </source>
</evidence>
<evidence type="ECO:0000256" key="11">
    <source>
        <dbReference type="RuleBase" id="RU363063"/>
    </source>
</evidence>
<dbReference type="KEGG" id="apro:F751_3790"/>
<dbReference type="AlphaFoldDB" id="A0A087SGC4"/>
<sequence length="425" mass="46735">MQVAAYVNGILAAQGGAGQAAPVHAAVLGLCGLSPGTKHFSNGFSIALPRLPTGVHELRVLASLDNSTWQEANASPMLFEESTAHPDAKAALARKDAIILQRNAQLAALWAERAEMGPWQDRPRGKGPEGVASAVEKPGNATNLVVIAVNTGLGSRDRRDILRRTWFPKGTELAAWEARGVMVRFVVGTSVQANDPLAEAMRTEAREFGDVVEMPEVIDTYGDLSLKTQHLFTTMLSLWDADFYFKVDDDVALNLEALSDYLTARRMKKNLYLGCMKSGQVLTDSKWKWYEPEHWRFGDALGPHGINYMRHATGQAYGLSRPVAQYIARNAHILHRYANEDVSVGAWMLGLEVELVHDLLLCCSSAAQCREQTTPEKRCLVFSEVTCAGICQAETRLEPIWKSCLEKPYEAVTLATFDQTETSTA</sequence>
<evidence type="ECO:0000256" key="3">
    <source>
        <dbReference type="ARBA" id="ARBA00008661"/>
    </source>
</evidence>
<evidence type="ECO:0000313" key="13">
    <source>
        <dbReference type="Proteomes" id="UP000028924"/>
    </source>
</evidence>
<evidence type="ECO:0000256" key="4">
    <source>
        <dbReference type="ARBA" id="ARBA00022676"/>
    </source>
</evidence>
<dbReference type="UniPathway" id="UPA00378"/>
<evidence type="ECO:0000256" key="9">
    <source>
        <dbReference type="ARBA" id="ARBA00023034"/>
    </source>
</evidence>
<comment type="similarity">
    <text evidence="3 11">Belongs to the glycosyltransferase 31 family.</text>
</comment>
<dbReference type="EMBL" id="KL662110">
    <property type="protein sequence ID" value="KFM24778.1"/>
    <property type="molecule type" value="Genomic_DNA"/>
</dbReference>
<dbReference type="GeneID" id="23615181"/>
<keyword evidence="9 11" id="KW-0333">Golgi apparatus</keyword>
<comment type="cofactor">
    <cofactor evidence="11">
        <name>Mn(2+)</name>
        <dbReference type="ChEBI" id="CHEBI:29035"/>
    </cofactor>
</comment>
<dbReference type="eggNOG" id="KOG2288">
    <property type="taxonomic scope" value="Eukaryota"/>
</dbReference>
<name>A0A087SGC4_AUXPR</name>
<evidence type="ECO:0000256" key="2">
    <source>
        <dbReference type="ARBA" id="ARBA00004922"/>
    </source>
</evidence>
<dbReference type="Gene3D" id="3.90.550.50">
    <property type="match status" value="1"/>
</dbReference>
<gene>
    <name evidence="12" type="ORF">F751_3790</name>
</gene>
<keyword evidence="13" id="KW-1185">Reference proteome</keyword>
<keyword evidence="7" id="KW-0735">Signal-anchor</keyword>
<keyword evidence="11" id="KW-0464">Manganese</keyword>
<protein>
    <recommendedName>
        <fullName evidence="11">Hexosyltransferase</fullName>
        <ecNumber evidence="11">2.4.1.-</ecNumber>
    </recommendedName>
</protein>
<dbReference type="GO" id="GO:0008378">
    <property type="term" value="F:galactosyltransferase activity"/>
    <property type="evidence" value="ECO:0007669"/>
    <property type="project" value="TreeGrafter"/>
</dbReference>
<keyword evidence="6" id="KW-0812">Transmembrane</keyword>
<dbReference type="GO" id="GO:0000139">
    <property type="term" value="C:Golgi membrane"/>
    <property type="evidence" value="ECO:0007669"/>
    <property type="project" value="UniProtKB-SubCell"/>
</dbReference>
<dbReference type="EC" id="2.4.1.-" evidence="11"/>
<keyword evidence="5 12" id="KW-0808">Transferase</keyword>
<evidence type="ECO:0000256" key="8">
    <source>
        <dbReference type="ARBA" id="ARBA00022989"/>
    </source>
</evidence>
<keyword evidence="4 11" id="KW-0328">Glycosyltransferase</keyword>
<keyword evidence="10" id="KW-0472">Membrane</keyword>
<dbReference type="RefSeq" id="XP_011397666.1">
    <property type="nucleotide sequence ID" value="XM_011399364.1"/>
</dbReference>
<dbReference type="STRING" id="3075.A0A087SGC4"/>
<organism evidence="12 13">
    <name type="scientific">Auxenochlorella protothecoides</name>
    <name type="common">Green microalga</name>
    <name type="synonym">Chlorella protothecoides</name>
    <dbReference type="NCBI Taxonomy" id="3075"/>
    <lineage>
        <taxon>Eukaryota</taxon>
        <taxon>Viridiplantae</taxon>
        <taxon>Chlorophyta</taxon>
        <taxon>core chlorophytes</taxon>
        <taxon>Trebouxiophyceae</taxon>
        <taxon>Chlorellales</taxon>
        <taxon>Chlorellaceae</taxon>
        <taxon>Auxenochlorella</taxon>
    </lineage>
</organism>
<evidence type="ECO:0000313" key="12">
    <source>
        <dbReference type="EMBL" id="KFM24778.1"/>
    </source>
</evidence>
<evidence type="ECO:0000256" key="7">
    <source>
        <dbReference type="ARBA" id="ARBA00022968"/>
    </source>
</evidence>
<proteinExistence type="inferred from homology"/>
<accession>A0A087SGC4</accession>
<comment type="pathway">
    <text evidence="2">Protein modification; protein glycosylation.</text>
</comment>
<dbReference type="Pfam" id="PF01762">
    <property type="entry name" value="Galactosyl_T"/>
    <property type="match status" value="1"/>
</dbReference>
<evidence type="ECO:0000256" key="10">
    <source>
        <dbReference type="ARBA" id="ARBA00023136"/>
    </source>
</evidence>
<dbReference type="Proteomes" id="UP000028924">
    <property type="component" value="Unassembled WGS sequence"/>
</dbReference>
<reference evidence="12 13" key="1">
    <citation type="journal article" date="2014" name="BMC Genomics">
        <title>Oil accumulation mechanisms of the oleaginous microalga Chlorella protothecoides revealed through its genome, transcriptomes, and proteomes.</title>
        <authorList>
            <person name="Gao C."/>
            <person name="Wang Y."/>
            <person name="Shen Y."/>
            <person name="Yan D."/>
            <person name="He X."/>
            <person name="Dai J."/>
            <person name="Wu Q."/>
        </authorList>
    </citation>
    <scope>NUCLEOTIDE SEQUENCE [LARGE SCALE GENOMIC DNA]</scope>
    <source>
        <strain evidence="12 13">0710</strain>
    </source>
</reference>
<dbReference type="InterPro" id="IPR002659">
    <property type="entry name" value="Glyco_trans_31"/>
</dbReference>
<dbReference type="PANTHER" id="PTHR11214">
    <property type="entry name" value="BETA-1,3-N-ACETYLGLUCOSAMINYLTRANSFERASE"/>
    <property type="match status" value="1"/>
</dbReference>
<keyword evidence="8" id="KW-1133">Transmembrane helix</keyword>